<dbReference type="Gene3D" id="3.30.420.240">
    <property type="match status" value="1"/>
</dbReference>
<evidence type="ECO:0000313" key="1">
    <source>
        <dbReference type="EMBL" id="DAF54612.1"/>
    </source>
</evidence>
<name>A0A8S5SU86_9CAUD</name>
<dbReference type="EMBL" id="BK032682">
    <property type="protein sequence ID" value="DAF54612.1"/>
    <property type="molecule type" value="Genomic_DNA"/>
</dbReference>
<organism evidence="1">
    <name type="scientific">Siphoviridae sp. ctqPo10</name>
    <dbReference type="NCBI Taxonomy" id="2827948"/>
    <lineage>
        <taxon>Viruses</taxon>
        <taxon>Duplodnaviria</taxon>
        <taxon>Heunggongvirae</taxon>
        <taxon>Uroviricota</taxon>
        <taxon>Caudoviricetes</taxon>
    </lineage>
</organism>
<accession>A0A8S5SU86</accession>
<protein>
    <submittedName>
        <fullName evidence="1">Terminase large subunit</fullName>
    </submittedName>
</protein>
<dbReference type="Gene3D" id="3.40.50.300">
    <property type="entry name" value="P-loop containing nucleotide triphosphate hydrolases"/>
    <property type="match status" value="1"/>
</dbReference>
<dbReference type="InterPro" id="IPR027417">
    <property type="entry name" value="P-loop_NTPase"/>
</dbReference>
<proteinExistence type="predicted"/>
<sequence length="540" mass="61701">MNNSSFNVDNWEYFCSFARWYPDLFLDMIKPQKGGLNLHLDQRIYLRVMLRFTSFYGVFPRGYGKTFDEVLASMLVCVFFSEISISLSAQTKENAADLLKDKYNEIIRFYPMLKNEIEKANFAKGDALIVFKSGARLDNLANAQSSKGQRRKRMNMEESALIDNDTFLDALLPIVEVPRVCVGKYSITDPEELNQQINFFTTAGFKGSDEYQRSVDMSKDMINLSGKIILGSSFWLPCWYGRGSTKSQIFQKKRDMTMVSFAQNYESKWVGASNGALVNINKLMNCRSLPSPILQSKNESDEYYLGVDVARSQNTNNNQSFIAVVKVNRSKDKSRIVSMDLVNLINIPNIMNFTAQACVVKKYKQLYNAKAVVVDGNGLGAGLIDELLKESFDPITKMSLGVWDTINDDNEPEIPDIAEKILYNLKAQSVQSKVVTNFIDVVDSGKFRILEQRQQSEFSEKEYDDFDNCVAPFLQTDMLFEEIANLKLKHLNNGGVTIEKVVNKLDKDRTMATLYILWYINEFCRDLYANSDYEYCTLIN</sequence>
<reference evidence="1" key="1">
    <citation type="journal article" date="2021" name="Proc. Natl. Acad. Sci. U.S.A.">
        <title>A Catalog of Tens of Thousands of Viruses from Human Metagenomes Reveals Hidden Associations with Chronic Diseases.</title>
        <authorList>
            <person name="Tisza M.J."/>
            <person name="Buck C.B."/>
        </authorList>
    </citation>
    <scope>NUCLEOTIDE SEQUENCE</scope>
    <source>
        <strain evidence="1">CtqPo10</strain>
    </source>
</reference>